<feature type="region of interest" description="Disordered" evidence="1">
    <location>
        <begin position="28"/>
        <end position="52"/>
    </location>
</feature>
<feature type="compositionally biased region" description="Basic and acidic residues" evidence="1">
    <location>
        <begin position="38"/>
        <end position="52"/>
    </location>
</feature>
<dbReference type="RefSeq" id="XP_037166093.1">
    <property type="nucleotide sequence ID" value="XM_037306969.1"/>
</dbReference>
<sequence length="52" mass="5887">MIHSEAEPSGKRTHCGSGQYVKAMVPEVEIPGSGNENGKTEWDIRQWKQESW</sequence>
<evidence type="ECO:0000256" key="1">
    <source>
        <dbReference type="SAM" id="MobiDB-lite"/>
    </source>
</evidence>
<organism evidence="2 3">
    <name type="scientific">Letharia columbiana</name>
    <dbReference type="NCBI Taxonomy" id="112416"/>
    <lineage>
        <taxon>Eukaryota</taxon>
        <taxon>Fungi</taxon>
        <taxon>Dikarya</taxon>
        <taxon>Ascomycota</taxon>
        <taxon>Pezizomycotina</taxon>
        <taxon>Lecanoromycetes</taxon>
        <taxon>OSLEUM clade</taxon>
        <taxon>Lecanoromycetidae</taxon>
        <taxon>Lecanorales</taxon>
        <taxon>Lecanorineae</taxon>
        <taxon>Parmeliaceae</taxon>
        <taxon>Letharia</taxon>
    </lineage>
</organism>
<evidence type="ECO:0000313" key="2">
    <source>
        <dbReference type="EMBL" id="KAF6236760.1"/>
    </source>
</evidence>
<evidence type="ECO:0000313" key="3">
    <source>
        <dbReference type="Proteomes" id="UP000578531"/>
    </source>
</evidence>
<proteinExistence type="predicted"/>
<name>A0A8H6FXU5_9LECA</name>
<accession>A0A8H6FXU5</accession>
<dbReference type="AlphaFoldDB" id="A0A8H6FXU5"/>
<reference evidence="2 3" key="1">
    <citation type="journal article" date="2020" name="Genomics">
        <title>Complete, high-quality genomes from long-read metagenomic sequencing of two wolf lichen thalli reveals enigmatic genome architecture.</title>
        <authorList>
            <person name="McKenzie S.K."/>
            <person name="Walston R.F."/>
            <person name="Allen J.L."/>
        </authorList>
    </citation>
    <scope>NUCLEOTIDE SEQUENCE [LARGE SCALE GENOMIC DNA]</scope>
    <source>
        <strain evidence="2">WasteWater2</strain>
    </source>
</reference>
<dbReference type="EMBL" id="JACCJC010000017">
    <property type="protein sequence ID" value="KAF6236760.1"/>
    <property type="molecule type" value="Genomic_DNA"/>
</dbReference>
<gene>
    <name evidence="2" type="ORF">HO173_005051</name>
</gene>
<keyword evidence="3" id="KW-1185">Reference proteome</keyword>
<dbReference type="Proteomes" id="UP000578531">
    <property type="component" value="Unassembled WGS sequence"/>
</dbReference>
<dbReference type="GeneID" id="59286715"/>
<protein>
    <submittedName>
        <fullName evidence="2">Uncharacterized protein</fullName>
    </submittedName>
</protein>
<comment type="caution">
    <text evidence="2">The sequence shown here is derived from an EMBL/GenBank/DDBJ whole genome shotgun (WGS) entry which is preliminary data.</text>
</comment>